<dbReference type="GO" id="GO:0005789">
    <property type="term" value="C:endoplasmic reticulum membrane"/>
    <property type="evidence" value="ECO:0007669"/>
    <property type="project" value="UniProtKB-SubCell"/>
</dbReference>
<dbReference type="InterPro" id="IPR007704">
    <property type="entry name" value="PIG-M"/>
</dbReference>
<feature type="transmembrane region" description="Helical" evidence="13">
    <location>
        <begin position="363"/>
        <end position="386"/>
    </location>
</feature>
<evidence type="ECO:0000256" key="9">
    <source>
        <dbReference type="ARBA" id="ARBA00022989"/>
    </source>
</evidence>
<dbReference type="GO" id="GO:0004376">
    <property type="term" value="F:GPI mannosyltransferase activity"/>
    <property type="evidence" value="ECO:0007669"/>
    <property type="project" value="InterPro"/>
</dbReference>
<feature type="transmembrane region" description="Helical" evidence="13">
    <location>
        <begin position="284"/>
        <end position="302"/>
    </location>
</feature>
<dbReference type="EMBL" id="AMQN01026870">
    <property type="status" value="NOT_ANNOTATED_CDS"/>
    <property type="molecule type" value="Genomic_DNA"/>
</dbReference>
<dbReference type="PANTHER" id="PTHR12886:SF0">
    <property type="entry name" value="GPI MANNOSYLTRANSFERASE 1"/>
    <property type="match status" value="1"/>
</dbReference>
<comment type="pathway">
    <text evidence="2 13">Glycolipid biosynthesis; glycosylphosphatidylinositol-anchor biosynthesis.</text>
</comment>
<evidence type="ECO:0000256" key="5">
    <source>
        <dbReference type="ARBA" id="ARBA00022676"/>
    </source>
</evidence>
<name>R7U587_CAPTE</name>
<comment type="similarity">
    <text evidence="3 13">Belongs to the PIGM family.</text>
</comment>
<evidence type="ECO:0000313" key="14">
    <source>
        <dbReference type="EMBL" id="ELT98841.1"/>
    </source>
</evidence>
<dbReference type="GO" id="GO:0006506">
    <property type="term" value="P:GPI anchor biosynthetic process"/>
    <property type="evidence" value="ECO:0007669"/>
    <property type="project" value="UniProtKB-UniPathway"/>
</dbReference>
<keyword evidence="9 13" id="KW-1133">Transmembrane helix</keyword>
<feature type="transmembrane region" description="Helical" evidence="13">
    <location>
        <begin position="249"/>
        <end position="272"/>
    </location>
</feature>
<evidence type="ECO:0000256" key="10">
    <source>
        <dbReference type="ARBA" id="ARBA00023136"/>
    </source>
</evidence>
<dbReference type="OMA" id="LINCWIL"/>
<dbReference type="HOGENOM" id="CLU_024220_3_1_1"/>
<reference evidence="16" key="1">
    <citation type="submission" date="2012-12" db="EMBL/GenBank/DDBJ databases">
        <authorList>
            <person name="Hellsten U."/>
            <person name="Grimwood J."/>
            <person name="Chapman J.A."/>
            <person name="Shapiro H."/>
            <person name="Aerts A."/>
            <person name="Otillar R.P."/>
            <person name="Terry A.Y."/>
            <person name="Boore J.L."/>
            <person name="Simakov O."/>
            <person name="Marletaz F."/>
            <person name="Cho S.-J."/>
            <person name="Edsinger-Gonzales E."/>
            <person name="Havlak P."/>
            <person name="Kuo D.-H."/>
            <person name="Larsson T."/>
            <person name="Lv J."/>
            <person name="Arendt D."/>
            <person name="Savage R."/>
            <person name="Osoegawa K."/>
            <person name="de Jong P."/>
            <person name="Lindberg D.R."/>
            <person name="Seaver E.C."/>
            <person name="Weisblat D.A."/>
            <person name="Putnam N.H."/>
            <person name="Grigoriev I.V."/>
            <person name="Rokhsar D.S."/>
        </authorList>
    </citation>
    <scope>NUCLEOTIDE SEQUENCE</scope>
    <source>
        <strain evidence="16">I ESC-2004</strain>
    </source>
</reference>
<dbReference type="FunCoup" id="R7U587">
    <property type="interactions" value="1272"/>
</dbReference>
<keyword evidence="10 13" id="KW-0472">Membrane</keyword>
<dbReference type="AlphaFoldDB" id="R7U587"/>
<dbReference type="OrthoDB" id="1741594at2759"/>
<feature type="transmembrane region" description="Helical" evidence="13">
    <location>
        <begin position="76"/>
        <end position="98"/>
    </location>
</feature>
<dbReference type="PANTHER" id="PTHR12886">
    <property type="entry name" value="PIG-M MANNOSYLTRANSFERASE"/>
    <property type="match status" value="1"/>
</dbReference>
<dbReference type="EnsemblMetazoa" id="CapteT166571">
    <property type="protein sequence ID" value="CapteP166571"/>
    <property type="gene ID" value="CapteG166571"/>
</dbReference>
<evidence type="ECO:0000256" key="7">
    <source>
        <dbReference type="ARBA" id="ARBA00022692"/>
    </source>
</evidence>
<dbReference type="EMBL" id="KB307513">
    <property type="protein sequence ID" value="ELT98841.1"/>
    <property type="molecule type" value="Genomic_DNA"/>
</dbReference>
<keyword evidence="5 13" id="KW-0328">Glycosyltransferase</keyword>
<gene>
    <name evidence="14" type="ORF">CAPTEDRAFT_166571</name>
</gene>
<feature type="transmembrane region" description="Helical" evidence="13">
    <location>
        <begin position="206"/>
        <end position="229"/>
    </location>
</feature>
<keyword evidence="4 13" id="KW-0337">GPI-anchor biosynthesis</keyword>
<feature type="transmembrane region" description="Helical" evidence="13">
    <location>
        <begin position="162"/>
        <end position="186"/>
    </location>
</feature>
<keyword evidence="6 13" id="KW-0808">Transferase</keyword>
<protein>
    <recommendedName>
        <fullName evidence="12 13">GPI alpha-1,4-mannosyltransferase I, catalytic subunit</fullName>
        <ecNumber evidence="13">2.4.1.-</ecNumber>
    </recommendedName>
    <alternativeName>
        <fullName evidence="13">GPI mannosyltransferase I</fullName>
    </alternativeName>
</protein>
<keyword evidence="8 13" id="KW-0256">Endoplasmic reticulum</keyword>
<sequence length="416" mass="48298">MEPASLLPSIIFAGLVRVMLMLYGLWHDANFTVKYTDVDYYVFTDAASHVIHGESPYSRATYRYTPLLAWALIPNIYVHQCFGKVIFIVCDILAAVLIHKILRSQSCSAQSSVFCAQLWLFNPITITVSTRGNAESVMSVLVLIALHYFTKNTTLQSLVVASVTYAISVHVKIFPATYAVAIYFYVNSKYFNHQPVFSVMPNRYRVLAGVIGATTFAVLTGLCYLMYGYEFLHETYLYHVIRQDTRHNFSAYFYLFYLLPDVSWLSAAVFVPQLFLILLSSYHFYEDLIFTCFINTFVFVTFNKVCTSQYFLWYLTILPLIVPYLHMSLKRVICLTSLWFLCQVLWLTPAYQLEFEGKDTFLFIWIASLVFFAVNVFIIGNIVQFYDFRPNVERKSREMSEIGTVIREIWQKRKHL</sequence>
<feature type="transmembrane region" description="Helical" evidence="13">
    <location>
        <begin position="308"/>
        <end position="325"/>
    </location>
</feature>
<dbReference type="Proteomes" id="UP000014760">
    <property type="component" value="Unassembled WGS sequence"/>
</dbReference>
<evidence type="ECO:0000256" key="8">
    <source>
        <dbReference type="ARBA" id="ARBA00022824"/>
    </source>
</evidence>
<evidence type="ECO:0000256" key="2">
    <source>
        <dbReference type="ARBA" id="ARBA00004687"/>
    </source>
</evidence>
<reference evidence="15" key="3">
    <citation type="submission" date="2015-06" db="UniProtKB">
        <authorList>
            <consortium name="EnsemblMetazoa"/>
        </authorList>
    </citation>
    <scope>IDENTIFICATION</scope>
</reference>
<evidence type="ECO:0000256" key="13">
    <source>
        <dbReference type="RuleBase" id="RU365064"/>
    </source>
</evidence>
<evidence type="ECO:0000256" key="11">
    <source>
        <dbReference type="ARBA" id="ARBA00093408"/>
    </source>
</evidence>
<evidence type="ECO:0000256" key="12">
    <source>
        <dbReference type="ARBA" id="ARBA00093608"/>
    </source>
</evidence>
<comment type="function">
    <text evidence="11 13">Catalytic subunit of the glycosylphosphatidylinositol-mannosyltransferase I complex which catalyzes the transfer of the first mannose, via an alpha-1,4 bond from a dolichol-phosphate-mannose (Dol-P-Man) to the glucosaminyl acyl phosphatidylinositol (GlcN-(acyl)PI) intermediate to generate alpha-D-Man-(1-&gt;4)-alpha-D-GlcN-(1-&gt;6)-(1-radyl,2-acyl-sn-glycero-3-phospho)-2-acyl-inositol and participates in the sixth step of the glycosylphosphatidylinositol-anchor biosynthesis.</text>
</comment>
<accession>R7U587</accession>
<evidence type="ECO:0000256" key="1">
    <source>
        <dbReference type="ARBA" id="ARBA00004477"/>
    </source>
</evidence>
<evidence type="ECO:0000256" key="3">
    <source>
        <dbReference type="ARBA" id="ARBA00011071"/>
    </source>
</evidence>
<evidence type="ECO:0000313" key="16">
    <source>
        <dbReference type="Proteomes" id="UP000014760"/>
    </source>
</evidence>
<dbReference type="EC" id="2.4.1.-" evidence="13"/>
<proteinExistence type="inferred from homology"/>
<dbReference type="UniPathway" id="UPA00196"/>
<keyword evidence="16" id="KW-1185">Reference proteome</keyword>
<evidence type="ECO:0000313" key="15">
    <source>
        <dbReference type="EnsemblMetazoa" id="CapteP166571"/>
    </source>
</evidence>
<feature type="transmembrane region" description="Helical" evidence="13">
    <location>
        <begin position="7"/>
        <end position="26"/>
    </location>
</feature>
<dbReference type="GO" id="GO:0051751">
    <property type="term" value="F:alpha-1,4-mannosyltransferase activity"/>
    <property type="evidence" value="ECO:0007669"/>
    <property type="project" value="InterPro"/>
</dbReference>
<dbReference type="GO" id="GO:1990529">
    <property type="term" value="C:glycosylphosphatidylinositol-mannosyltransferase I complex"/>
    <property type="evidence" value="ECO:0007669"/>
    <property type="project" value="TreeGrafter"/>
</dbReference>
<dbReference type="Pfam" id="PF05007">
    <property type="entry name" value="Mannosyl_trans"/>
    <property type="match status" value="1"/>
</dbReference>
<organism evidence="14">
    <name type="scientific">Capitella teleta</name>
    <name type="common">Polychaete worm</name>
    <dbReference type="NCBI Taxonomy" id="283909"/>
    <lineage>
        <taxon>Eukaryota</taxon>
        <taxon>Metazoa</taxon>
        <taxon>Spiralia</taxon>
        <taxon>Lophotrochozoa</taxon>
        <taxon>Annelida</taxon>
        <taxon>Polychaeta</taxon>
        <taxon>Sedentaria</taxon>
        <taxon>Scolecida</taxon>
        <taxon>Capitellidae</taxon>
        <taxon>Capitella</taxon>
    </lineage>
</organism>
<comment type="subcellular location">
    <subcellularLocation>
        <location evidence="1 13">Endoplasmic reticulum membrane</location>
        <topology evidence="1 13">Multi-pass membrane protein</topology>
    </subcellularLocation>
</comment>
<keyword evidence="7 13" id="KW-0812">Transmembrane</keyword>
<evidence type="ECO:0000256" key="6">
    <source>
        <dbReference type="ARBA" id="ARBA00022679"/>
    </source>
</evidence>
<dbReference type="STRING" id="283909.R7U587"/>
<evidence type="ECO:0000256" key="4">
    <source>
        <dbReference type="ARBA" id="ARBA00022502"/>
    </source>
</evidence>
<reference evidence="14 16" key="2">
    <citation type="journal article" date="2013" name="Nature">
        <title>Insights into bilaterian evolution from three spiralian genomes.</title>
        <authorList>
            <person name="Simakov O."/>
            <person name="Marletaz F."/>
            <person name="Cho S.J."/>
            <person name="Edsinger-Gonzales E."/>
            <person name="Havlak P."/>
            <person name="Hellsten U."/>
            <person name="Kuo D.H."/>
            <person name="Larsson T."/>
            <person name="Lv J."/>
            <person name="Arendt D."/>
            <person name="Savage R."/>
            <person name="Osoegawa K."/>
            <person name="de Jong P."/>
            <person name="Grimwood J."/>
            <person name="Chapman J.A."/>
            <person name="Shapiro H."/>
            <person name="Aerts A."/>
            <person name="Otillar R.P."/>
            <person name="Terry A.Y."/>
            <person name="Boore J.L."/>
            <person name="Grigoriev I.V."/>
            <person name="Lindberg D.R."/>
            <person name="Seaver E.C."/>
            <person name="Weisblat D.A."/>
            <person name="Putnam N.H."/>
            <person name="Rokhsar D.S."/>
        </authorList>
    </citation>
    <scope>NUCLEOTIDE SEQUENCE</scope>
    <source>
        <strain evidence="14 16">I ESC-2004</strain>
    </source>
</reference>